<evidence type="ECO:0000256" key="3">
    <source>
        <dbReference type="ARBA" id="ARBA00011738"/>
    </source>
</evidence>
<comment type="function">
    <text evidence="10">DNA-binding protein that plays a critical role in nucleoid compaction, genome replication and DNA replication and transcription. Binds to both ssDNA and dsDNA with a binding site covering about 15 nucleotides. Displays DNA-supercoiling activity only when associated with the viral DNA topoisomerase 2.</text>
</comment>
<dbReference type="GO" id="GO:0005829">
    <property type="term" value="C:cytosol"/>
    <property type="evidence" value="ECO:0007669"/>
    <property type="project" value="TreeGrafter"/>
</dbReference>
<comment type="similarity">
    <text evidence="2">Belongs to the bacterial histone-like protein family.</text>
</comment>
<dbReference type="EMBL" id="QSGO01000005">
    <property type="protein sequence ID" value="RHB35777.1"/>
    <property type="molecule type" value="Genomic_DNA"/>
</dbReference>
<dbReference type="InterPro" id="IPR005902">
    <property type="entry name" value="HU_DNA-bd_put"/>
</dbReference>
<comment type="subunit">
    <text evidence="3">Homodimer.</text>
</comment>
<dbReference type="InterPro" id="IPR041607">
    <property type="entry name" value="HU-HIG"/>
</dbReference>
<dbReference type="PANTHER" id="PTHR33175">
    <property type="entry name" value="DNA-BINDING PROTEIN HU"/>
    <property type="match status" value="1"/>
</dbReference>
<name>A0A413VQ71_9BACE</name>
<dbReference type="GO" id="GO:0003677">
    <property type="term" value="F:DNA binding"/>
    <property type="evidence" value="ECO:0007669"/>
    <property type="project" value="UniProtKB-KW"/>
</dbReference>
<keyword evidence="6" id="KW-0426">Late protein</keyword>
<evidence type="ECO:0000313" key="12">
    <source>
        <dbReference type="EMBL" id="RHB35777.1"/>
    </source>
</evidence>
<feature type="domain" description="HU" evidence="11">
    <location>
        <begin position="1"/>
        <end position="113"/>
    </location>
</feature>
<evidence type="ECO:0000256" key="6">
    <source>
        <dbReference type="ARBA" id="ARBA00022921"/>
    </source>
</evidence>
<proteinExistence type="inferred from homology"/>
<dbReference type="Pfam" id="PF18291">
    <property type="entry name" value="HU-HIG"/>
    <property type="match status" value="1"/>
</dbReference>
<evidence type="ECO:0000313" key="13">
    <source>
        <dbReference type="Proteomes" id="UP000284379"/>
    </source>
</evidence>
<dbReference type="Proteomes" id="UP000284379">
    <property type="component" value="Unassembled WGS sequence"/>
</dbReference>
<evidence type="ECO:0000256" key="7">
    <source>
        <dbReference type="ARBA" id="ARBA00023125"/>
    </source>
</evidence>
<gene>
    <name evidence="12" type="ORF">DW888_07930</name>
</gene>
<dbReference type="InterPro" id="IPR010992">
    <property type="entry name" value="IHF-like_DNA-bd_dom_sf"/>
</dbReference>
<accession>A0A413VQ71</accession>
<dbReference type="GO" id="GO:0006260">
    <property type="term" value="P:DNA replication"/>
    <property type="evidence" value="ECO:0007669"/>
    <property type="project" value="UniProtKB-KW"/>
</dbReference>
<dbReference type="PANTHER" id="PTHR33175:SF13">
    <property type="entry name" value="HISTONE-LIKE PROTEIN"/>
    <property type="match status" value="1"/>
</dbReference>
<organism evidence="12 13">
    <name type="scientific">Bacteroides nordii</name>
    <dbReference type="NCBI Taxonomy" id="291645"/>
    <lineage>
        <taxon>Bacteria</taxon>
        <taxon>Pseudomonadati</taxon>
        <taxon>Bacteroidota</taxon>
        <taxon>Bacteroidia</taxon>
        <taxon>Bacteroidales</taxon>
        <taxon>Bacteroidaceae</taxon>
        <taxon>Bacteroides</taxon>
    </lineage>
</organism>
<comment type="subcellular location">
    <subcellularLocation>
        <location evidence="1">Virion</location>
    </subcellularLocation>
</comment>
<protein>
    <recommendedName>
        <fullName evidence="4">Viral histone-like protein</fullName>
    </recommendedName>
    <alternativeName>
        <fullName evidence="9">DNA-binding protein pA104R</fullName>
    </alternativeName>
    <alternativeName>
        <fullName evidence="8">pA104R</fullName>
    </alternativeName>
</protein>
<evidence type="ECO:0000256" key="2">
    <source>
        <dbReference type="ARBA" id="ARBA00010529"/>
    </source>
</evidence>
<evidence type="ECO:0000256" key="9">
    <source>
        <dbReference type="ARBA" id="ARBA00033227"/>
    </source>
</evidence>
<evidence type="ECO:0000256" key="4">
    <source>
        <dbReference type="ARBA" id="ARBA00016145"/>
    </source>
</evidence>
<evidence type="ECO:0000256" key="1">
    <source>
        <dbReference type="ARBA" id="ARBA00004328"/>
    </source>
</evidence>
<dbReference type="Gene3D" id="4.10.520.10">
    <property type="entry name" value="IHF-like DNA-binding proteins"/>
    <property type="match status" value="1"/>
</dbReference>
<dbReference type="AlphaFoldDB" id="A0A413VQ71"/>
<dbReference type="GO" id="GO:0030527">
    <property type="term" value="F:structural constituent of chromatin"/>
    <property type="evidence" value="ECO:0007669"/>
    <property type="project" value="InterPro"/>
</dbReference>
<evidence type="ECO:0000256" key="5">
    <source>
        <dbReference type="ARBA" id="ARBA00022705"/>
    </source>
</evidence>
<evidence type="ECO:0000259" key="11">
    <source>
        <dbReference type="Pfam" id="PF18291"/>
    </source>
</evidence>
<keyword evidence="7 12" id="KW-0238">DNA-binding</keyword>
<dbReference type="NCBIfam" id="TIGR01201">
    <property type="entry name" value="HU_rel"/>
    <property type="match status" value="1"/>
</dbReference>
<sequence>MPLFYKGIQSSKANKAGVKTWHPSLVKMKKRINTQTLAEEIAEKASLTPGDVQNVVRNLLSVMRRYLLDCYTVRLEGLGTFTMKVRSQGKGVETEDKVNPNQITSVQCQFTPEYFRPIAVGTTRALTQGLSFAHADLMKKGIDNNGGGNEGEGEDPSV</sequence>
<dbReference type="InterPro" id="IPR000119">
    <property type="entry name" value="Hist_DNA-bd"/>
</dbReference>
<reference evidence="12 13" key="1">
    <citation type="submission" date="2018-08" db="EMBL/GenBank/DDBJ databases">
        <title>A genome reference for cultivated species of the human gut microbiota.</title>
        <authorList>
            <person name="Zou Y."/>
            <person name="Xue W."/>
            <person name="Luo G."/>
        </authorList>
    </citation>
    <scope>NUCLEOTIDE SEQUENCE [LARGE SCALE GENOMIC DNA]</scope>
    <source>
        <strain evidence="12 13">AM40-30BH</strain>
    </source>
</reference>
<evidence type="ECO:0000256" key="8">
    <source>
        <dbReference type="ARBA" id="ARBA00033120"/>
    </source>
</evidence>
<dbReference type="SUPFAM" id="SSF47729">
    <property type="entry name" value="IHF-like DNA-binding proteins"/>
    <property type="match status" value="1"/>
</dbReference>
<keyword evidence="5" id="KW-0235">DNA replication</keyword>
<comment type="caution">
    <text evidence="12">The sequence shown here is derived from an EMBL/GenBank/DDBJ whole genome shotgun (WGS) entry which is preliminary data.</text>
</comment>
<evidence type="ECO:0000256" key="10">
    <source>
        <dbReference type="ARBA" id="ARBA00046140"/>
    </source>
</evidence>
<dbReference type="GeneID" id="69501094"/>
<dbReference type="RefSeq" id="WP_002559635.1">
    <property type="nucleotide sequence ID" value="NZ_BMBN01000040.1"/>
</dbReference>